<dbReference type="EMBL" id="GL945435">
    <property type="protein sequence ID" value="EGO23451.1"/>
    <property type="molecule type" value="Genomic_DNA"/>
</dbReference>
<name>F8P078_SERL9</name>
<gene>
    <name evidence="2" type="ORF">SERLADRAFT_415950</name>
</gene>
<dbReference type="GeneID" id="18813425"/>
<dbReference type="RefSeq" id="XP_007319213.1">
    <property type="nucleotide sequence ID" value="XM_007319151.1"/>
</dbReference>
<dbReference type="HOGENOM" id="CLU_039434_1_1_1"/>
<reference evidence="2" key="1">
    <citation type="submission" date="2011-04" db="EMBL/GenBank/DDBJ databases">
        <title>Evolution of plant cell wall degrading machinery underlies the functional diversity of forest fungi.</title>
        <authorList>
            <consortium name="US DOE Joint Genome Institute (JGI-PGF)"/>
            <person name="Eastwood D.C."/>
            <person name="Floudas D."/>
            <person name="Binder M."/>
            <person name="Majcherczyk A."/>
            <person name="Schneider P."/>
            <person name="Aerts A."/>
            <person name="Asiegbu F.O."/>
            <person name="Baker S.E."/>
            <person name="Barry K."/>
            <person name="Bendiksby M."/>
            <person name="Blumentritt M."/>
            <person name="Coutinho P.M."/>
            <person name="Cullen D."/>
            <person name="Cullen D."/>
            <person name="Gathman A."/>
            <person name="Goodell B."/>
            <person name="Henrissat B."/>
            <person name="Ihrmark K."/>
            <person name="Kauserud H."/>
            <person name="Kohler A."/>
            <person name="LaButti K."/>
            <person name="Lapidus A."/>
            <person name="Lavin J.L."/>
            <person name="Lee Y.-H."/>
            <person name="Lindquist E."/>
            <person name="Lilly W."/>
            <person name="Lucas S."/>
            <person name="Morin E."/>
            <person name="Murat C."/>
            <person name="Oguiza J.A."/>
            <person name="Park J."/>
            <person name="Pisabarro A.G."/>
            <person name="Riley R."/>
            <person name="Rosling A."/>
            <person name="Salamov A."/>
            <person name="Schmidt O."/>
            <person name="Schmutz J."/>
            <person name="Skrede I."/>
            <person name="Stenlid J."/>
            <person name="Wiebenga A."/>
            <person name="Xie X."/>
            <person name="Kues U."/>
            <person name="Hibbett D.S."/>
            <person name="Hoffmeister D."/>
            <person name="Hogberg N."/>
            <person name="Martin F."/>
            <person name="Grigoriev I.V."/>
            <person name="Watkinson S.C."/>
        </authorList>
    </citation>
    <scope>NUCLEOTIDE SEQUENCE</scope>
    <source>
        <strain evidence="2">S7.9</strain>
    </source>
</reference>
<dbReference type="GO" id="GO:0003950">
    <property type="term" value="F:NAD+ poly-ADP-ribosyltransferase activity"/>
    <property type="evidence" value="ECO:0007669"/>
    <property type="project" value="InterPro"/>
</dbReference>
<dbReference type="Pfam" id="PF00644">
    <property type="entry name" value="PARP"/>
    <property type="match status" value="1"/>
</dbReference>
<sequence>MSNDLFITSSNIKSSAFYQSVKNDFVNAWKDTNKPHPTVHNIWYINQSTSYGQPRFQAYVNYEQQIRNQLGGGNVIQQLYRGVKRACNIGDSNGQLQLCNLWNCDLCHILKTSYVLRNSGGAANFGTGIYTSSHSSKSHDYAINVNNQSRYHVILLSHIVVGNTYKVYNPAPGTSSPPWGCHSLEYVPSYNGQMKHPETVVYRTDAALPSVMIVYST</sequence>
<proteinExistence type="predicted"/>
<feature type="domain" description="PARP catalytic" evidence="1">
    <location>
        <begin position="122"/>
        <end position="184"/>
    </location>
</feature>
<dbReference type="InterPro" id="IPR012317">
    <property type="entry name" value="Poly(ADP-ribose)pol_cat_dom"/>
</dbReference>
<dbReference type="AlphaFoldDB" id="F8P078"/>
<dbReference type="Gene3D" id="3.90.228.10">
    <property type="match status" value="1"/>
</dbReference>
<dbReference type="OrthoDB" id="9514740at2759"/>
<dbReference type="KEGG" id="sla:SERLADRAFT_415950"/>
<dbReference type="SUPFAM" id="SSF56399">
    <property type="entry name" value="ADP-ribosylation"/>
    <property type="match status" value="1"/>
</dbReference>
<accession>F8P078</accession>
<dbReference type="Proteomes" id="UP000008064">
    <property type="component" value="Unassembled WGS sequence"/>
</dbReference>
<evidence type="ECO:0000259" key="1">
    <source>
        <dbReference type="Pfam" id="PF00644"/>
    </source>
</evidence>
<protein>
    <recommendedName>
        <fullName evidence="1">PARP catalytic domain-containing protein</fullName>
    </recommendedName>
</protein>
<organism>
    <name type="scientific">Serpula lacrymans var. lacrymans (strain S7.9)</name>
    <name type="common">Dry rot fungus</name>
    <dbReference type="NCBI Taxonomy" id="578457"/>
    <lineage>
        <taxon>Eukaryota</taxon>
        <taxon>Fungi</taxon>
        <taxon>Dikarya</taxon>
        <taxon>Basidiomycota</taxon>
        <taxon>Agaricomycotina</taxon>
        <taxon>Agaricomycetes</taxon>
        <taxon>Agaricomycetidae</taxon>
        <taxon>Boletales</taxon>
        <taxon>Coniophorineae</taxon>
        <taxon>Serpulaceae</taxon>
        <taxon>Serpula</taxon>
    </lineage>
</organism>
<evidence type="ECO:0000313" key="2">
    <source>
        <dbReference type="EMBL" id="EGO23451.1"/>
    </source>
</evidence>